<dbReference type="AlphaFoldDB" id="L7M9N6"/>
<dbReference type="GO" id="GO:0004867">
    <property type="term" value="F:serine-type endopeptidase inhibitor activity"/>
    <property type="evidence" value="ECO:0007669"/>
    <property type="project" value="InterPro"/>
</dbReference>
<sequence length="143" mass="17038">MYKASLAMILILFNVAPLLAGFKIFGYEFHFFGRKPTTARPLLPVGRNRTNHTYYQRRCDGGRDGICVYPRLCFCTKPKPGPYIRLPPDEFPWYYDYKTNKCLQTEGSHFGCNRFTTIIQCWKDCLIPLRRLRQLKQKRRRYK</sequence>
<proteinExistence type="evidence at transcript level"/>
<evidence type="ECO:0000313" key="2">
    <source>
        <dbReference type="EMBL" id="JAA60755.1"/>
    </source>
</evidence>
<dbReference type="EMBL" id="GACK01004279">
    <property type="protein sequence ID" value="JAA60755.1"/>
    <property type="molecule type" value="mRNA"/>
</dbReference>
<protein>
    <submittedName>
        <fullName evidence="2">Putative monolaris</fullName>
    </submittedName>
</protein>
<dbReference type="Gene3D" id="4.10.410.10">
    <property type="entry name" value="Pancreatic trypsin inhibitor Kunitz domain"/>
    <property type="match status" value="1"/>
</dbReference>
<organism evidence="2">
    <name type="scientific">Rhipicephalus pulchellus</name>
    <name type="common">Yellow backed tick</name>
    <name type="synonym">Dermacentor pulchellus</name>
    <dbReference type="NCBI Taxonomy" id="72859"/>
    <lineage>
        <taxon>Eukaryota</taxon>
        <taxon>Metazoa</taxon>
        <taxon>Ecdysozoa</taxon>
        <taxon>Arthropoda</taxon>
        <taxon>Chelicerata</taxon>
        <taxon>Arachnida</taxon>
        <taxon>Acari</taxon>
        <taxon>Parasitiformes</taxon>
        <taxon>Ixodida</taxon>
        <taxon>Ixodoidea</taxon>
        <taxon>Ixodidae</taxon>
        <taxon>Rhipicephalinae</taxon>
        <taxon>Rhipicephalus</taxon>
        <taxon>Rhipicephalus</taxon>
    </lineage>
</organism>
<feature type="chain" id="PRO_5003981778" evidence="1">
    <location>
        <begin position="21"/>
        <end position="143"/>
    </location>
</feature>
<reference evidence="2" key="1">
    <citation type="submission" date="2012-11" db="EMBL/GenBank/DDBJ databases">
        <authorList>
            <person name="Lucero-Rivera Y.E."/>
            <person name="Tovar-Ramirez D."/>
        </authorList>
    </citation>
    <scope>NUCLEOTIDE SEQUENCE</scope>
    <source>
        <tissue evidence="2">Salivary gland</tissue>
    </source>
</reference>
<dbReference type="SUPFAM" id="SSF57362">
    <property type="entry name" value="BPTI-like"/>
    <property type="match status" value="1"/>
</dbReference>
<accession>L7M9N6</accession>
<feature type="signal peptide" evidence="1">
    <location>
        <begin position="1"/>
        <end position="20"/>
    </location>
</feature>
<dbReference type="InterPro" id="IPR036880">
    <property type="entry name" value="Kunitz_BPTI_sf"/>
</dbReference>
<keyword evidence="1" id="KW-0732">Signal</keyword>
<reference evidence="2" key="2">
    <citation type="journal article" date="2015" name="J. Proteomics">
        <title>Sexual differences in the sialomes of the zebra tick, Rhipicephalus pulchellus.</title>
        <authorList>
            <person name="Tan A.W."/>
            <person name="Francischetti I.M."/>
            <person name="Slovak M."/>
            <person name="Kini R.M."/>
            <person name="Ribeiro J.M."/>
        </authorList>
    </citation>
    <scope>NUCLEOTIDE SEQUENCE</scope>
    <source>
        <tissue evidence="2">Salivary gland</tissue>
    </source>
</reference>
<name>L7M9N6_RHIPC</name>
<evidence type="ECO:0000256" key="1">
    <source>
        <dbReference type="SAM" id="SignalP"/>
    </source>
</evidence>